<reference evidence="8" key="2">
    <citation type="submission" date="2016-02" db="EMBL/GenBank/DDBJ databases">
        <title>Draft genome sequence of five rapidly growing Mycobacterium species.</title>
        <authorList>
            <person name="Katahira K."/>
            <person name="Gotou Y."/>
            <person name="Iida K."/>
            <person name="Ogura Y."/>
            <person name="Hayashi T."/>
        </authorList>
    </citation>
    <scope>NUCLEOTIDE SEQUENCE [LARGE SCALE GENOMIC DNA]</scope>
    <source>
        <strain evidence="8">JCM15298</strain>
    </source>
</reference>
<evidence type="ECO:0000256" key="4">
    <source>
        <dbReference type="ARBA" id="ARBA00022833"/>
    </source>
</evidence>
<dbReference type="InterPro" id="IPR036866">
    <property type="entry name" value="RibonucZ/Hydroxyglut_hydro"/>
</dbReference>
<dbReference type="GO" id="GO:0016787">
    <property type="term" value="F:hydrolase activity"/>
    <property type="evidence" value="ECO:0007669"/>
    <property type="project" value="UniProtKB-KW"/>
</dbReference>
<dbReference type="InterPro" id="IPR001279">
    <property type="entry name" value="Metallo-B-lactamas"/>
</dbReference>
<dbReference type="AlphaFoldDB" id="A0A100WJG2"/>
<dbReference type="CDD" id="cd16277">
    <property type="entry name" value="metallo-hydrolase-like_MBL-fold"/>
    <property type="match status" value="1"/>
</dbReference>
<proteinExistence type="inferred from homology"/>
<feature type="domain" description="Metallo-beta-lactamase" evidence="6">
    <location>
        <begin position="118"/>
        <end position="327"/>
    </location>
</feature>
<name>A0A100WJG2_MYCCR</name>
<sequence>MVLLQGGWAPSSGRRAVLRACTATYPTAPYRQGMADRDSIAGTAGGDSTAGTADGNSTAGTAGGHVRLGTAVLTRVVEMMFEPSAAVFGQTPAQAWTDNAELLVPTFYRPDTQKWRVSVQSWVIDVDGLRIVVDTGVGNGRRRTIPVLDQLNTDFAAALGRAGVPPESVDVVVNTHLHSDHVGWNTWRVDDAWVPFFPNARYLFPAADFRFFEPGGTGHDEATALVFDDSIAPVYAAGQVEMFSGDHQLSESVWLRPAPGHTPGSSVVWLDAGTPAVFVGDLTHCPIQIPRPDDACAFDVDGPAAAATRRRIFTEAARRRAAVVPAHYPGHGGATIVARGDAFMVDDWLDLEPI</sequence>
<dbReference type="Proteomes" id="UP000069443">
    <property type="component" value="Unassembled WGS sequence"/>
</dbReference>
<evidence type="ECO:0000256" key="1">
    <source>
        <dbReference type="ARBA" id="ARBA00007749"/>
    </source>
</evidence>
<dbReference type="SMART" id="SM00849">
    <property type="entry name" value="Lactamase_B"/>
    <property type="match status" value="1"/>
</dbReference>
<evidence type="ECO:0000256" key="5">
    <source>
        <dbReference type="SAM" id="MobiDB-lite"/>
    </source>
</evidence>
<evidence type="ECO:0000256" key="2">
    <source>
        <dbReference type="ARBA" id="ARBA00022723"/>
    </source>
</evidence>
<dbReference type="PANTHER" id="PTHR42978">
    <property type="entry name" value="QUORUM-QUENCHING LACTONASE YTNP-RELATED-RELATED"/>
    <property type="match status" value="1"/>
</dbReference>
<keyword evidence="2" id="KW-0479">Metal-binding</keyword>
<evidence type="ECO:0000256" key="3">
    <source>
        <dbReference type="ARBA" id="ARBA00022801"/>
    </source>
</evidence>
<evidence type="ECO:0000313" key="8">
    <source>
        <dbReference type="Proteomes" id="UP000069443"/>
    </source>
</evidence>
<evidence type="ECO:0000313" key="7">
    <source>
        <dbReference type="EMBL" id="GAS99417.1"/>
    </source>
</evidence>
<dbReference type="STRING" id="228230.RMCC_6382"/>
<protein>
    <submittedName>
        <fullName evidence="7">Zn-dependent hydrolase, glyoxylase</fullName>
    </submittedName>
</protein>
<accession>A0A100WJG2</accession>
<keyword evidence="4" id="KW-0862">Zinc</keyword>
<dbReference type="PANTHER" id="PTHR42978:SF6">
    <property type="entry name" value="QUORUM-QUENCHING LACTONASE YTNP-RELATED"/>
    <property type="match status" value="1"/>
</dbReference>
<dbReference type="EMBL" id="BCSY01000135">
    <property type="protein sequence ID" value="GAS99417.1"/>
    <property type="molecule type" value="Genomic_DNA"/>
</dbReference>
<dbReference type="Gene3D" id="3.60.15.10">
    <property type="entry name" value="Ribonuclease Z/Hydroxyacylglutathione hydrolase-like"/>
    <property type="match status" value="1"/>
</dbReference>
<dbReference type="Pfam" id="PF00753">
    <property type="entry name" value="Lactamase_B"/>
    <property type="match status" value="1"/>
</dbReference>
<dbReference type="InterPro" id="IPR051013">
    <property type="entry name" value="MBL_superfamily_lactonases"/>
</dbReference>
<evidence type="ECO:0000259" key="6">
    <source>
        <dbReference type="SMART" id="SM00849"/>
    </source>
</evidence>
<organism evidence="7 8">
    <name type="scientific">Mycolicibacterium canariasense</name>
    <name type="common">Mycobacterium canariasense</name>
    <dbReference type="NCBI Taxonomy" id="228230"/>
    <lineage>
        <taxon>Bacteria</taxon>
        <taxon>Bacillati</taxon>
        <taxon>Actinomycetota</taxon>
        <taxon>Actinomycetes</taxon>
        <taxon>Mycobacteriales</taxon>
        <taxon>Mycobacteriaceae</taxon>
        <taxon>Mycolicibacterium</taxon>
    </lineage>
</organism>
<keyword evidence="8" id="KW-1185">Reference proteome</keyword>
<comment type="caution">
    <text evidence="7">The sequence shown here is derived from an EMBL/GenBank/DDBJ whole genome shotgun (WGS) entry which is preliminary data.</text>
</comment>
<reference evidence="8" key="1">
    <citation type="journal article" date="2016" name="Genome Announc.">
        <title>Draft Genome Sequences of Five Rapidly Growing Mycobacterium Species, M. thermoresistibile, M. fortuitum subsp. acetamidolyticum, M. canariasense, M. brisbanense, and M. novocastrense.</title>
        <authorList>
            <person name="Katahira K."/>
            <person name="Ogura Y."/>
            <person name="Gotoh Y."/>
            <person name="Hayashi T."/>
        </authorList>
    </citation>
    <scope>NUCLEOTIDE SEQUENCE [LARGE SCALE GENOMIC DNA]</scope>
    <source>
        <strain evidence="8">JCM15298</strain>
    </source>
</reference>
<feature type="region of interest" description="Disordered" evidence="5">
    <location>
        <begin position="36"/>
        <end position="61"/>
    </location>
</feature>
<dbReference type="GO" id="GO:0046872">
    <property type="term" value="F:metal ion binding"/>
    <property type="evidence" value="ECO:0007669"/>
    <property type="project" value="UniProtKB-KW"/>
</dbReference>
<gene>
    <name evidence="7" type="ORF">RMCC_6382</name>
</gene>
<feature type="compositionally biased region" description="Low complexity" evidence="5">
    <location>
        <begin position="46"/>
        <end position="55"/>
    </location>
</feature>
<dbReference type="SUPFAM" id="SSF56281">
    <property type="entry name" value="Metallo-hydrolase/oxidoreductase"/>
    <property type="match status" value="1"/>
</dbReference>
<keyword evidence="3 7" id="KW-0378">Hydrolase</keyword>
<comment type="similarity">
    <text evidence="1">Belongs to the metallo-beta-lactamase superfamily.</text>
</comment>